<dbReference type="PANTHER" id="PTHR30137">
    <property type="entry name" value="LUCIFERASE-LIKE MONOOXYGENASE"/>
    <property type="match status" value="1"/>
</dbReference>
<keyword evidence="5" id="KW-1185">Reference proteome</keyword>
<protein>
    <submittedName>
        <fullName evidence="4">Flavin-dependent oxidoreductase, luciferase family (Includes alkanesulfonate monooxygenase SsuD and methylene tetrahydromethanopterin reductase)</fullName>
    </submittedName>
</protein>
<reference evidence="5" key="1">
    <citation type="submission" date="2017-04" db="EMBL/GenBank/DDBJ databases">
        <authorList>
            <person name="Varghese N."/>
            <person name="Submissions S."/>
        </authorList>
    </citation>
    <scope>NUCLEOTIDE SEQUENCE [LARGE SCALE GENOMIC DNA]</scope>
    <source>
        <strain evidence="5">LMG 29540</strain>
    </source>
</reference>
<sequence>MHFGLFCLMTQRDRQRGPSQIYRDTTEQVKLVEQAGFEIAWFAEHHFSNYCLCPSPLTMTTYMAGQTERIKLGPAVIVAPLYEPIRLLEDIGMADQISNGRLVLGFGTGYQEYEFQKFGVELSTGRARMLELLDFVEAYLDGEPLSFNGEHIHFSETYFSVRTMQPRPAIYVAGLAGDMETQRRAVQRGYIPFFTTGWNRLDVLSGIRDKVESAYVAAGGDAARMPFALQRYVFVTDDAKEAELAADGARYVRRVAMSMRNKYARLDGAFLEELPAPDEPPLDEIIDRLLIGSPEVVAEKLVREIETLRPTHISCFMAIPGVSQPRILRSIERFGAEVMPLLGKYLHADAACGRQ</sequence>
<feature type="domain" description="Luciferase-like" evidence="3">
    <location>
        <begin position="1"/>
        <end position="303"/>
    </location>
</feature>
<dbReference type="STRING" id="1515439.SAMN06265784_102518"/>
<evidence type="ECO:0000256" key="1">
    <source>
        <dbReference type="ARBA" id="ARBA00023002"/>
    </source>
</evidence>
<dbReference type="GO" id="GO:0004497">
    <property type="term" value="F:monooxygenase activity"/>
    <property type="evidence" value="ECO:0007669"/>
    <property type="project" value="UniProtKB-KW"/>
</dbReference>
<evidence type="ECO:0000256" key="2">
    <source>
        <dbReference type="ARBA" id="ARBA00023033"/>
    </source>
</evidence>
<dbReference type="RefSeq" id="WP_085481644.1">
    <property type="nucleotide sequence ID" value="NZ_FXAT01000002.1"/>
</dbReference>
<dbReference type="OrthoDB" id="7055978at2"/>
<keyword evidence="2 4" id="KW-0503">Monooxygenase</keyword>
<dbReference type="Proteomes" id="UP000193228">
    <property type="component" value="Unassembled WGS sequence"/>
</dbReference>
<dbReference type="Gene3D" id="3.20.20.30">
    <property type="entry name" value="Luciferase-like domain"/>
    <property type="match status" value="1"/>
</dbReference>
<dbReference type="InterPro" id="IPR036661">
    <property type="entry name" value="Luciferase-like_sf"/>
</dbReference>
<dbReference type="EMBL" id="FXAT01000002">
    <property type="protein sequence ID" value="SMG26334.1"/>
    <property type="molecule type" value="Genomic_DNA"/>
</dbReference>
<proteinExistence type="predicted"/>
<dbReference type="Pfam" id="PF00296">
    <property type="entry name" value="Bac_luciferase"/>
    <property type="match status" value="1"/>
</dbReference>
<dbReference type="InterPro" id="IPR050766">
    <property type="entry name" value="Bact_Lucif_Oxidored"/>
</dbReference>
<gene>
    <name evidence="4" type="ORF">SAMN06265784_102518</name>
</gene>
<accession>A0A1X7JFM5</accession>
<keyword evidence="1" id="KW-0560">Oxidoreductase</keyword>
<organism evidence="4 5">
    <name type="scientific">Paraburkholderia susongensis</name>
    <dbReference type="NCBI Taxonomy" id="1515439"/>
    <lineage>
        <taxon>Bacteria</taxon>
        <taxon>Pseudomonadati</taxon>
        <taxon>Pseudomonadota</taxon>
        <taxon>Betaproteobacteria</taxon>
        <taxon>Burkholderiales</taxon>
        <taxon>Burkholderiaceae</taxon>
        <taxon>Paraburkholderia</taxon>
    </lineage>
</organism>
<dbReference type="GO" id="GO:0005829">
    <property type="term" value="C:cytosol"/>
    <property type="evidence" value="ECO:0007669"/>
    <property type="project" value="TreeGrafter"/>
</dbReference>
<dbReference type="AlphaFoldDB" id="A0A1X7JFM5"/>
<dbReference type="InterPro" id="IPR011251">
    <property type="entry name" value="Luciferase-like_dom"/>
</dbReference>
<evidence type="ECO:0000313" key="4">
    <source>
        <dbReference type="EMBL" id="SMG26334.1"/>
    </source>
</evidence>
<dbReference type="SUPFAM" id="SSF51679">
    <property type="entry name" value="Bacterial luciferase-like"/>
    <property type="match status" value="1"/>
</dbReference>
<evidence type="ECO:0000259" key="3">
    <source>
        <dbReference type="Pfam" id="PF00296"/>
    </source>
</evidence>
<dbReference type="GO" id="GO:0016705">
    <property type="term" value="F:oxidoreductase activity, acting on paired donors, with incorporation or reduction of molecular oxygen"/>
    <property type="evidence" value="ECO:0007669"/>
    <property type="project" value="InterPro"/>
</dbReference>
<dbReference type="PANTHER" id="PTHR30137:SF8">
    <property type="entry name" value="BLR5498 PROTEIN"/>
    <property type="match status" value="1"/>
</dbReference>
<name>A0A1X7JFM5_9BURK</name>
<evidence type="ECO:0000313" key="5">
    <source>
        <dbReference type="Proteomes" id="UP000193228"/>
    </source>
</evidence>